<keyword evidence="2" id="KW-1185">Reference proteome</keyword>
<reference evidence="1 2" key="1">
    <citation type="submission" date="2011-08" db="EMBL/GenBank/DDBJ databases">
        <authorList>
            <person name="Liu Z.J."/>
            <person name="Shi F.L."/>
            <person name="Lu J.Q."/>
            <person name="Li M."/>
            <person name="Wang Z.L."/>
        </authorList>
    </citation>
    <scope>NUCLEOTIDE SEQUENCE [LARGE SCALE GENOMIC DNA]</scope>
    <source>
        <strain evidence="1 2">USNM 41457</strain>
    </source>
</reference>
<reference evidence="2" key="2">
    <citation type="submission" date="2015-07" db="EMBL/GenBank/DDBJ databases">
        <title>Contrasting host-pathogen interactions and genome evolution in two generalist and specialist microsporidian pathogens of mosquitoes.</title>
        <authorList>
            <consortium name="The Broad Institute Genomics Platform"/>
            <consortium name="The Broad Institute Genome Sequencing Center for Infectious Disease"/>
            <person name="Cuomo C.A."/>
            <person name="Sanscrainte N.D."/>
            <person name="Goldberg J.M."/>
            <person name="Heiman D."/>
            <person name="Young S."/>
            <person name="Zeng Q."/>
            <person name="Becnel J.J."/>
            <person name="Birren B.W."/>
        </authorList>
    </citation>
    <scope>NUCLEOTIDE SEQUENCE [LARGE SCALE GENOMIC DNA]</scope>
    <source>
        <strain evidence="2">USNM 41457</strain>
    </source>
</reference>
<accession>J9DQT3</accession>
<dbReference type="HOGENOM" id="CLU_384024_0_0_1"/>
<gene>
    <name evidence="1" type="ORF">EDEG_00170</name>
</gene>
<name>J9DQT3_EDHAE</name>
<organism evidence="1 2">
    <name type="scientific">Edhazardia aedis (strain USNM 41457)</name>
    <name type="common">Microsporidian parasite</name>
    <dbReference type="NCBI Taxonomy" id="1003232"/>
    <lineage>
        <taxon>Eukaryota</taxon>
        <taxon>Fungi</taxon>
        <taxon>Fungi incertae sedis</taxon>
        <taxon>Microsporidia</taxon>
        <taxon>Edhazardia</taxon>
    </lineage>
</organism>
<dbReference type="AlphaFoldDB" id="J9DQT3"/>
<evidence type="ECO:0000313" key="1">
    <source>
        <dbReference type="EMBL" id="EJW03682.1"/>
    </source>
</evidence>
<dbReference type="EMBL" id="AFBI03000002">
    <property type="protein sequence ID" value="EJW03682.1"/>
    <property type="molecule type" value="Genomic_DNA"/>
</dbReference>
<dbReference type="InParanoid" id="J9DQT3"/>
<dbReference type="VEuPathDB" id="MicrosporidiaDB:EDEG_00170"/>
<comment type="caution">
    <text evidence="1">The sequence shown here is derived from an EMBL/GenBank/DDBJ whole genome shotgun (WGS) entry which is preliminary data.</text>
</comment>
<protein>
    <submittedName>
        <fullName evidence="1">Uncharacterized protein</fullName>
    </submittedName>
</protein>
<dbReference type="Proteomes" id="UP000003163">
    <property type="component" value="Unassembled WGS sequence"/>
</dbReference>
<proteinExistence type="predicted"/>
<evidence type="ECO:0000313" key="2">
    <source>
        <dbReference type="Proteomes" id="UP000003163"/>
    </source>
</evidence>
<sequence length="720" mass="84933">MKVGLITDNNLNFEYISLITPQKEKSRFYMIEIGEFKMIVEPHLKALIVNQPEDRVKRAQKHGNLKSSTNTKMENQSLCYLESVTSKIKNSPARKNNIEKADLNYSMNLEKNKKDIVKEKNTHIDTPTQTKQNYCGYYEQSKTVNSYFKSDKYVNKYTCTKEDFMYEKDEIKLELGKSLFEILRFYNENSQIALNYISPETTEIFCNVIPIKEDNIFVASKLYVKVTKIYDYRTHFKKIKYVNAFYEDQNFKILQVIPKKDCHYMCSGLNLSEKNQKFTEHTDKSCREKHLTVTQKNILMNVFYRITEDTQIFCTNIDQINTIGYENIVRLLIEKTYKNLHFPVSRFNQTNLFDRILIVKTSNFVDKKAIVQNVAKTQCIDFLYVNFCDYDCFSENIYDDNLLNNQMNDKTVDIEVEIDRKEGSSDLKNENKKHKKSNIKDVKAEIKNKNQTCNCVLNKIALKKIDKNDDSSNLTADSCSNECCISNMTAHENTYLFENYNTTIVSSVDVDFKLPIKKRNCEKYALNEKTIFPNEYLIYSTIILYDNMFNKYNQIPKSIKENLMIDKNRDFHIFVVDSEEQSNKLKHYLALMFYKSSQDINIKNMKDERYIYQSINTINIQPPKIDSIYNLKCILDENDVYMNKKDMKALFKKMKNHFIYFIEDVIKDAIAKVETNSVGEERKLEVTVSDILDSFNVMLNIEKQKSGLNIFRRVFSKFFR</sequence>